<keyword evidence="6" id="KW-0106">Calcium</keyword>
<keyword evidence="5" id="KW-1015">Disulfide bond</keyword>
<comment type="pathway">
    <text evidence="2">Protein modification; protein glycosylation.</text>
</comment>
<evidence type="ECO:0000313" key="9">
    <source>
        <dbReference type="Proteomes" id="UP001152747"/>
    </source>
</evidence>
<dbReference type="GO" id="GO:0005783">
    <property type="term" value="C:endoplasmic reticulum"/>
    <property type="evidence" value="ECO:0007669"/>
    <property type="project" value="TreeGrafter"/>
</dbReference>
<dbReference type="Gene3D" id="1.50.10.10">
    <property type="match status" value="1"/>
</dbReference>
<comment type="similarity">
    <text evidence="3 7">Belongs to the glycosyl hydrolase 47 family.</text>
</comment>
<dbReference type="InterPro" id="IPR012341">
    <property type="entry name" value="6hp_glycosidase-like_sf"/>
</dbReference>
<dbReference type="AlphaFoldDB" id="A0A9P1N575"/>
<evidence type="ECO:0000256" key="5">
    <source>
        <dbReference type="ARBA" id="ARBA00023157"/>
    </source>
</evidence>
<name>A0A9P1N575_9PELO</name>
<dbReference type="GO" id="GO:0005975">
    <property type="term" value="P:carbohydrate metabolic process"/>
    <property type="evidence" value="ECO:0007669"/>
    <property type="project" value="InterPro"/>
</dbReference>
<dbReference type="OrthoDB" id="8118055at2759"/>
<reference evidence="8" key="1">
    <citation type="submission" date="2022-11" db="EMBL/GenBank/DDBJ databases">
        <authorList>
            <person name="Kikuchi T."/>
        </authorList>
    </citation>
    <scope>NUCLEOTIDE SEQUENCE</scope>
    <source>
        <strain evidence="8">PS1010</strain>
    </source>
</reference>
<feature type="binding site" evidence="6">
    <location>
        <position position="110"/>
    </location>
    <ligand>
        <name>Ca(2+)</name>
        <dbReference type="ChEBI" id="CHEBI:29108"/>
    </ligand>
</feature>
<evidence type="ECO:0000256" key="1">
    <source>
        <dbReference type="ARBA" id="ARBA00001913"/>
    </source>
</evidence>
<evidence type="ECO:0000256" key="6">
    <source>
        <dbReference type="PIRSR" id="PIRSR601382-2"/>
    </source>
</evidence>
<evidence type="ECO:0000256" key="2">
    <source>
        <dbReference type="ARBA" id="ARBA00004922"/>
    </source>
</evidence>
<dbReference type="GO" id="GO:0004571">
    <property type="term" value="F:mannosyl-oligosaccharide 1,2-alpha-mannosidase activity"/>
    <property type="evidence" value="ECO:0007669"/>
    <property type="project" value="InterPro"/>
</dbReference>
<dbReference type="SUPFAM" id="SSF48225">
    <property type="entry name" value="Seven-hairpin glycosidases"/>
    <property type="match status" value="1"/>
</dbReference>
<dbReference type="EMBL" id="CANHGI010000005">
    <property type="protein sequence ID" value="CAI5451553.1"/>
    <property type="molecule type" value="Genomic_DNA"/>
</dbReference>
<dbReference type="Pfam" id="PF01532">
    <property type="entry name" value="Glyco_hydro_47"/>
    <property type="match status" value="1"/>
</dbReference>
<dbReference type="GO" id="GO:0005509">
    <property type="term" value="F:calcium ion binding"/>
    <property type="evidence" value="ECO:0007669"/>
    <property type="project" value="InterPro"/>
</dbReference>
<protein>
    <recommendedName>
        <fullName evidence="7">alpha-1,2-Mannosidase</fullName>
        <ecNumber evidence="7">3.2.1.-</ecNumber>
    </recommendedName>
</protein>
<keyword evidence="9" id="KW-1185">Reference proteome</keyword>
<comment type="cofactor">
    <cofactor evidence="1 6">
        <name>Ca(2+)</name>
        <dbReference type="ChEBI" id="CHEBI:29108"/>
    </cofactor>
</comment>
<sequence>MFYFNNYDEATSKHGENGYIQRPEVIEGWFYLWRLTGKEMYREWVWDAVQSIDKYCRVDAGFTGLQNVYSLNSGRDDVMQSFFLAETLKYAYLTFADNSLISLENWVFNTEAHPLPVLSH</sequence>
<dbReference type="InterPro" id="IPR036026">
    <property type="entry name" value="Seven-hairpin_glycosidases"/>
</dbReference>
<dbReference type="EC" id="3.2.1.-" evidence="7"/>
<organism evidence="8 9">
    <name type="scientific">Caenorhabditis angaria</name>
    <dbReference type="NCBI Taxonomy" id="860376"/>
    <lineage>
        <taxon>Eukaryota</taxon>
        <taxon>Metazoa</taxon>
        <taxon>Ecdysozoa</taxon>
        <taxon>Nematoda</taxon>
        <taxon>Chromadorea</taxon>
        <taxon>Rhabditida</taxon>
        <taxon>Rhabditina</taxon>
        <taxon>Rhabditomorpha</taxon>
        <taxon>Rhabditoidea</taxon>
        <taxon>Rhabditidae</taxon>
        <taxon>Peloderinae</taxon>
        <taxon>Caenorhabditis</taxon>
    </lineage>
</organism>
<keyword evidence="6" id="KW-0479">Metal-binding</keyword>
<accession>A0A9P1N575</accession>
<dbReference type="PRINTS" id="PR00747">
    <property type="entry name" value="GLYHDRLASE47"/>
</dbReference>
<dbReference type="GO" id="GO:0000139">
    <property type="term" value="C:Golgi membrane"/>
    <property type="evidence" value="ECO:0007669"/>
    <property type="project" value="TreeGrafter"/>
</dbReference>
<dbReference type="PANTHER" id="PTHR11742:SF96">
    <property type="entry name" value="MANNOSYL-OLIGOSACCHARIDE 1,2-ALPHA-MANNOSIDASE C52E4.5"/>
    <property type="match status" value="1"/>
</dbReference>
<gene>
    <name evidence="8" type="ORF">CAMP_LOCUS14190</name>
</gene>
<dbReference type="Proteomes" id="UP001152747">
    <property type="component" value="Unassembled WGS sequence"/>
</dbReference>
<dbReference type="InterPro" id="IPR001382">
    <property type="entry name" value="Glyco_hydro_47"/>
</dbReference>
<evidence type="ECO:0000256" key="7">
    <source>
        <dbReference type="RuleBase" id="RU361193"/>
    </source>
</evidence>
<dbReference type="PANTHER" id="PTHR11742">
    <property type="entry name" value="MANNOSYL-OLIGOSACCHARIDE ALPHA-1,2-MANNOSIDASE-RELATED"/>
    <property type="match status" value="1"/>
</dbReference>
<comment type="caution">
    <text evidence="8">The sequence shown here is derived from an EMBL/GenBank/DDBJ whole genome shotgun (WGS) entry which is preliminary data.</text>
</comment>
<keyword evidence="4 7" id="KW-0378">Hydrolase</keyword>
<evidence type="ECO:0000256" key="4">
    <source>
        <dbReference type="ARBA" id="ARBA00022801"/>
    </source>
</evidence>
<keyword evidence="7" id="KW-0326">Glycosidase</keyword>
<dbReference type="InterPro" id="IPR050749">
    <property type="entry name" value="Glycosyl_Hydrolase_47"/>
</dbReference>
<evidence type="ECO:0000313" key="8">
    <source>
        <dbReference type="EMBL" id="CAI5451553.1"/>
    </source>
</evidence>
<evidence type="ECO:0000256" key="3">
    <source>
        <dbReference type="ARBA" id="ARBA00007658"/>
    </source>
</evidence>
<proteinExistence type="inferred from homology"/>